<organism evidence="1 2">
    <name type="scientific">Phytophthora fragariae</name>
    <dbReference type="NCBI Taxonomy" id="53985"/>
    <lineage>
        <taxon>Eukaryota</taxon>
        <taxon>Sar</taxon>
        <taxon>Stramenopiles</taxon>
        <taxon>Oomycota</taxon>
        <taxon>Peronosporomycetes</taxon>
        <taxon>Peronosporales</taxon>
        <taxon>Peronosporaceae</taxon>
        <taxon>Phytophthora</taxon>
    </lineage>
</organism>
<evidence type="ECO:0000313" key="1">
    <source>
        <dbReference type="EMBL" id="KAE9259089.1"/>
    </source>
</evidence>
<gene>
    <name evidence="1" type="ORF">PF008_g33454</name>
</gene>
<dbReference type="Proteomes" id="UP000486351">
    <property type="component" value="Unassembled WGS sequence"/>
</dbReference>
<dbReference type="EMBL" id="QXFY01012643">
    <property type="protein sequence ID" value="KAE9259089.1"/>
    <property type="molecule type" value="Genomic_DNA"/>
</dbReference>
<protein>
    <submittedName>
        <fullName evidence="1">Uncharacterized protein</fullName>
    </submittedName>
</protein>
<dbReference type="AlphaFoldDB" id="A0A6G0PWY9"/>
<evidence type="ECO:0000313" key="2">
    <source>
        <dbReference type="Proteomes" id="UP000486351"/>
    </source>
</evidence>
<sequence>MALYQAYISELDEVYARTDGIFRDMPVQKEAEECDESQGHYNVQREVVKDSRYHELVGKSTTPFAYDRVQVYIDRACCMENRMGRELIEAHR</sequence>
<comment type="caution">
    <text evidence="1">The sequence shown here is derived from an EMBL/GenBank/DDBJ whole genome shotgun (WGS) entry which is preliminary data.</text>
</comment>
<accession>A0A6G0PWY9</accession>
<proteinExistence type="predicted"/>
<name>A0A6G0PWY9_9STRA</name>
<reference evidence="1 2" key="1">
    <citation type="submission" date="2018-09" db="EMBL/GenBank/DDBJ databases">
        <title>Genomic investigation of the strawberry pathogen Phytophthora fragariae indicates pathogenicity is determined by transcriptional variation in three key races.</title>
        <authorList>
            <person name="Adams T.M."/>
            <person name="Armitage A.D."/>
            <person name="Sobczyk M.K."/>
            <person name="Bates H.J."/>
            <person name="Dunwell J.M."/>
            <person name="Nellist C.F."/>
            <person name="Harrison R.J."/>
        </authorList>
    </citation>
    <scope>NUCLEOTIDE SEQUENCE [LARGE SCALE GENOMIC DNA]</scope>
    <source>
        <strain evidence="1 2">NOV-77</strain>
    </source>
</reference>